<dbReference type="Proteomes" id="UP000027604">
    <property type="component" value="Chromosome I"/>
</dbReference>
<evidence type="ECO:0008006" key="4">
    <source>
        <dbReference type="Google" id="ProtNLM"/>
    </source>
</evidence>
<keyword evidence="1" id="KW-1133">Transmembrane helix</keyword>
<name>W0V7K6_9BURK</name>
<dbReference type="EMBL" id="HG322949">
    <property type="protein sequence ID" value="CDG83252.1"/>
    <property type="molecule type" value="Genomic_DNA"/>
</dbReference>
<dbReference type="AlphaFoldDB" id="W0V7K6"/>
<organism evidence="2 3">
    <name type="scientific">Janthinobacterium agaricidamnosum NBRC 102515 = DSM 9628</name>
    <dbReference type="NCBI Taxonomy" id="1349767"/>
    <lineage>
        <taxon>Bacteria</taxon>
        <taxon>Pseudomonadati</taxon>
        <taxon>Pseudomonadota</taxon>
        <taxon>Betaproteobacteria</taxon>
        <taxon>Burkholderiales</taxon>
        <taxon>Oxalobacteraceae</taxon>
        <taxon>Janthinobacterium</taxon>
    </lineage>
</organism>
<evidence type="ECO:0000313" key="3">
    <source>
        <dbReference type="Proteomes" id="UP000027604"/>
    </source>
</evidence>
<feature type="transmembrane region" description="Helical" evidence="1">
    <location>
        <begin position="41"/>
        <end position="61"/>
    </location>
</feature>
<reference evidence="2 3" key="1">
    <citation type="journal article" date="2015" name="Genome Announc.">
        <title>Genome Sequence of Mushroom Soft-Rot Pathogen Janthinobacterium agaricidamnosum.</title>
        <authorList>
            <person name="Graupner K."/>
            <person name="Lackner G."/>
            <person name="Hertweck C."/>
        </authorList>
    </citation>
    <scope>NUCLEOTIDE SEQUENCE [LARGE SCALE GENOMIC DNA]</scope>
    <source>
        <strain evidence="3">NBRC 102515 / DSM 9628</strain>
    </source>
</reference>
<gene>
    <name evidence="2" type="ORF">GJA_2621</name>
</gene>
<keyword evidence="1" id="KW-0812">Transmembrane</keyword>
<keyword evidence="1" id="KW-0472">Membrane</keyword>
<dbReference type="PATRIC" id="fig|1349767.4.peg.4350"/>
<keyword evidence="3" id="KW-1185">Reference proteome</keyword>
<dbReference type="KEGG" id="jag:GJA_2621"/>
<dbReference type="HOGENOM" id="CLU_2479158_0_0_4"/>
<dbReference type="STRING" id="1349767.GJA_2621"/>
<evidence type="ECO:0000313" key="2">
    <source>
        <dbReference type="EMBL" id="CDG83252.1"/>
    </source>
</evidence>
<proteinExistence type="predicted"/>
<evidence type="ECO:0000256" key="1">
    <source>
        <dbReference type="SAM" id="Phobius"/>
    </source>
</evidence>
<sequence>MRRRMRWLATSADPASERLRELLQNHAQGGRHSHLPPPELLAFYGVSCAVAVIALLAFVLYTKWQRRSLKQQRQRLKAAEKRKRKRG</sequence>
<accession>W0V7K6</accession>
<protein>
    <recommendedName>
        <fullName evidence="4">Heme exporter protein D</fullName>
    </recommendedName>
</protein>